<dbReference type="GO" id="GO:0016592">
    <property type="term" value="C:mediator complex"/>
    <property type="evidence" value="ECO:0007669"/>
    <property type="project" value="InterPro"/>
</dbReference>
<dbReference type="eggNOG" id="ENOG502QUZE">
    <property type="taxonomic scope" value="Eukaryota"/>
</dbReference>
<evidence type="ECO:0000256" key="1">
    <source>
        <dbReference type="ARBA" id="ARBA00004123"/>
    </source>
</evidence>
<evidence type="ECO:0000313" key="7">
    <source>
        <dbReference type="EMBL" id="ETV99931.1"/>
    </source>
</evidence>
<dbReference type="AlphaFoldDB" id="A0A024U239"/>
<dbReference type="PANTHER" id="PTHR13114">
    <property type="entry name" value="MEDIATOR OF RNA POLYMERASE II TRANSCRIPTION SUBUNIT 17"/>
    <property type="match status" value="1"/>
</dbReference>
<evidence type="ECO:0000256" key="6">
    <source>
        <dbReference type="SAM" id="MobiDB-lite"/>
    </source>
</evidence>
<evidence type="ECO:0000256" key="5">
    <source>
        <dbReference type="ARBA" id="ARBA00023242"/>
    </source>
</evidence>
<dbReference type="VEuPathDB" id="FungiDB:H310_07956"/>
<keyword evidence="4" id="KW-0804">Transcription</keyword>
<evidence type="ECO:0000256" key="3">
    <source>
        <dbReference type="ARBA" id="ARBA00023015"/>
    </source>
</evidence>
<proteinExistence type="inferred from homology"/>
<dbReference type="OrthoDB" id="161419at2759"/>
<evidence type="ECO:0008006" key="8">
    <source>
        <dbReference type="Google" id="ProtNLM"/>
    </source>
</evidence>
<protein>
    <recommendedName>
        <fullName evidence="8">Mediator of RNA polymerase II transcription subunit 17</fullName>
    </recommendedName>
</protein>
<keyword evidence="3" id="KW-0805">Transcription regulation</keyword>
<evidence type="ECO:0000256" key="4">
    <source>
        <dbReference type="ARBA" id="ARBA00023163"/>
    </source>
</evidence>
<dbReference type="PANTHER" id="PTHR13114:SF7">
    <property type="entry name" value="MEDIATOR OF RNA POLYMERASE II TRANSCRIPTION SUBUNIT 17"/>
    <property type="match status" value="1"/>
</dbReference>
<name>A0A024U239_9STRA</name>
<dbReference type="EMBL" id="KI913966">
    <property type="protein sequence ID" value="ETV99931.1"/>
    <property type="molecule type" value="Genomic_DNA"/>
</dbReference>
<sequence length="729" mass="79682">MAMHETTARAGITLYPDEGNDPTIEFIQPDGTEIPTEELSEAQRFANIVTQLEKRRQKSKQAASGGGGALKRVKREGDAPTTDDDDEMSIGTSAEAEFETAIDPRAHYRPMVAELQASVVELYQLVNTVDLVRPSKAPTKEPRFLEEVHCLRDDSHLKVTKEDLAYLLTSKSSQVNDAADILLNGSKSLQAGITKERVFFTGVRKLLGKWKICAPMHGTIPKPFRAGEGLAVDCSYVSAGSTFTPQAMPISSIAYSELSRTSDGMVCVKEPEFYLRRTVKLKVENVAVGSIGSYVLPRKQSKPTYVLSMILVRLDGARDDSKFDGFGDEATTTIDDDNEVLLADIQHSIFCEEAFHTIMQEALLPSARWVDSAHHLANYLDDRTTAAGVSTNAPVSVLCIKDDEVRVRIDEHHILTVSLVDSDDNDGAADAIQDATLQESCKYALALMQHELRNFHSVCKNYHRNSALDTSKPSNQPPPTPRVLQALVTVLSHNLLTASLMAFLDTLSAKLACPTGSSAHNVVRLLEDCTCQPLCDTVRGIFVLARWKICQRVASLSSVDLHIGKNFVTEITVRGTRIHYVDLSLNQREVCGVDGFRVLVCSLLSKHVAECLYQDALALGLKKASIDNDHMTVRILAPGEWDGSFVGEGKVPDEATVGCITLQPTVSPTGHVNLACFVQAIDVAPVEAHIISDSEHTTAIDWMSLPGPSDAARLLWLLRSVGVVPDVLK</sequence>
<comment type="similarity">
    <text evidence="2">Belongs to the Mediator complex subunit 17 family.</text>
</comment>
<reference evidence="7" key="1">
    <citation type="submission" date="2013-12" db="EMBL/GenBank/DDBJ databases">
        <title>The Genome Sequence of Aphanomyces invadans NJM9701.</title>
        <authorList>
            <consortium name="The Broad Institute Genomics Platform"/>
            <person name="Russ C."/>
            <person name="Tyler B."/>
            <person name="van West P."/>
            <person name="Dieguez-Uribeondo J."/>
            <person name="Young S.K."/>
            <person name="Zeng Q."/>
            <person name="Gargeya S."/>
            <person name="Fitzgerald M."/>
            <person name="Abouelleil A."/>
            <person name="Alvarado L."/>
            <person name="Chapman S.B."/>
            <person name="Gainer-Dewar J."/>
            <person name="Goldberg J."/>
            <person name="Griggs A."/>
            <person name="Gujja S."/>
            <person name="Hansen M."/>
            <person name="Howarth C."/>
            <person name="Imamovic A."/>
            <person name="Ireland A."/>
            <person name="Larimer J."/>
            <person name="McCowan C."/>
            <person name="Murphy C."/>
            <person name="Pearson M."/>
            <person name="Poon T.W."/>
            <person name="Priest M."/>
            <person name="Roberts A."/>
            <person name="Saif S."/>
            <person name="Shea T."/>
            <person name="Sykes S."/>
            <person name="Wortman J."/>
            <person name="Nusbaum C."/>
            <person name="Birren B."/>
        </authorList>
    </citation>
    <scope>NUCLEOTIDE SEQUENCE [LARGE SCALE GENOMIC DNA]</scope>
    <source>
        <strain evidence="7">NJM9701</strain>
    </source>
</reference>
<dbReference type="GO" id="GO:0003712">
    <property type="term" value="F:transcription coregulator activity"/>
    <property type="evidence" value="ECO:0007669"/>
    <property type="project" value="InterPro"/>
</dbReference>
<evidence type="ECO:0000256" key="2">
    <source>
        <dbReference type="ARBA" id="ARBA00005635"/>
    </source>
</evidence>
<dbReference type="InterPro" id="IPR019313">
    <property type="entry name" value="Mediator_Med17"/>
</dbReference>
<gene>
    <name evidence="7" type="ORF">H310_07956</name>
</gene>
<dbReference type="STRING" id="157072.A0A024U239"/>
<keyword evidence="5" id="KW-0539">Nucleus</keyword>
<dbReference type="GO" id="GO:0006357">
    <property type="term" value="P:regulation of transcription by RNA polymerase II"/>
    <property type="evidence" value="ECO:0007669"/>
    <property type="project" value="InterPro"/>
</dbReference>
<organism evidence="7">
    <name type="scientific">Aphanomyces invadans</name>
    <dbReference type="NCBI Taxonomy" id="157072"/>
    <lineage>
        <taxon>Eukaryota</taxon>
        <taxon>Sar</taxon>
        <taxon>Stramenopiles</taxon>
        <taxon>Oomycota</taxon>
        <taxon>Saprolegniomycetes</taxon>
        <taxon>Saprolegniales</taxon>
        <taxon>Verrucalvaceae</taxon>
        <taxon>Aphanomyces</taxon>
    </lineage>
</organism>
<dbReference type="RefSeq" id="XP_008871707.1">
    <property type="nucleotide sequence ID" value="XM_008873485.1"/>
</dbReference>
<feature type="region of interest" description="Disordered" evidence="6">
    <location>
        <begin position="1"/>
        <end position="22"/>
    </location>
</feature>
<comment type="subcellular location">
    <subcellularLocation>
        <location evidence="1">Nucleus</location>
    </subcellularLocation>
</comment>
<dbReference type="GeneID" id="20085006"/>
<accession>A0A024U239</accession>
<feature type="region of interest" description="Disordered" evidence="6">
    <location>
        <begin position="53"/>
        <end position="91"/>
    </location>
</feature>
<dbReference type="GO" id="GO:0070847">
    <property type="term" value="C:core mediator complex"/>
    <property type="evidence" value="ECO:0007669"/>
    <property type="project" value="TreeGrafter"/>
</dbReference>